<dbReference type="InterPro" id="IPR018499">
    <property type="entry name" value="Tetraspanin/Peripherin"/>
</dbReference>
<feature type="region of interest" description="Disordered" evidence="5">
    <location>
        <begin position="446"/>
        <end position="587"/>
    </location>
</feature>
<dbReference type="InterPro" id="IPR008952">
    <property type="entry name" value="Tetraspanin_EC2_sf"/>
</dbReference>
<feature type="compositionally biased region" description="Basic residues" evidence="5">
    <location>
        <begin position="548"/>
        <end position="559"/>
    </location>
</feature>
<keyword evidence="4 6" id="KW-0472">Membrane</keyword>
<dbReference type="AlphaFoldDB" id="A0A0B2VSL7"/>
<dbReference type="STRING" id="6265.A0A0B2VSL7"/>
<proteinExistence type="predicted"/>
<feature type="transmembrane region" description="Helical" evidence="6">
    <location>
        <begin position="229"/>
        <end position="250"/>
    </location>
</feature>
<keyword evidence="2 6" id="KW-0812">Transmembrane</keyword>
<dbReference type="SUPFAM" id="SSF48652">
    <property type="entry name" value="Tetraspanin"/>
    <property type="match status" value="1"/>
</dbReference>
<evidence type="ECO:0000256" key="5">
    <source>
        <dbReference type="SAM" id="MobiDB-lite"/>
    </source>
</evidence>
<feature type="compositionally biased region" description="Basic and acidic residues" evidence="5">
    <location>
        <begin position="502"/>
        <end position="511"/>
    </location>
</feature>
<feature type="transmembrane region" description="Helical" evidence="6">
    <location>
        <begin position="195"/>
        <end position="217"/>
    </location>
</feature>
<evidence type="ECO:0000313" key="8">
    <source>
        <dbReference type="Proteomes" id="UP000031036"/>
    </source>
</evidence>
<evidence type="ECO:0000256" key="3">
    <source>
        <dbReference type="ARBA" id="ARBA00022989"/>
    </source>
</evidence>
<evidence type="ECO:0000256" key="4">
    <source>
        <dbReference type="ARBA" id="ARBA00023136"/>
    </source>
</evidence>
<evidence type="ECO:0000256" key="2">
    <source>
        <dbReference type="ARBA" id="ARBA00022692"/>
    </source>
</evidence>
<dbReference type="OrthoDB" id="2014092at2759"/>
<gene>
    <name evidence="7" type="primary">Tspan33</name>
    <name evidence="7" type="ORF">Tcan_05636</name>
</gene>
<feature type="transmembrane region" description="Helical" evidence="6">
    <location>
        <begin position="151"/>
        <end position="175"/>
    </location>
</feature>
<organism evidence="7 8">
    <name type="scientific">Toxocara canis</name>
    <name type="common">Canine roundworm</name>
    <dbReference type="NCBI Taxonomy" id="6265"/>
    <lineage>
        <taxon>Eukaryota</taxon>
        <taxon>Metazoa</taxon>
        <taxon>Ecdysozoa</taxon>
        <taxon>Nematoda</taxon>
        <taxon>Chromadorea</taxon>
        <taxon>Rhabditida</taxon>
        <taxon>Spirurina</taxon>
        <taxon>Ascaridomorpha</taxon>
        <taxon>Ascaridoidea</taxon>
        <taxon>Toxocaridae</taxon>
        <taxon>Toxocara</taxon>
    </lineage>
</organism>
<dbReference type="Proteomes" id="UP000031036">
    <property type="component" value="Unassembled WGS sequence"/>
</dbReference>
<sequence>MPMHATNVVAYIGTDSVRSELFQFGVVLRIASDDSFTRQASLASRRRARFTRTAFSSDPVHHSCATGNGRQPTGRSWMNLGPIAVGLAQSLIVRLVLQVFDVGAEEELFLMPSVEYGRFGLQPAAVSRRKQIQIQSEPKKRKPRQEICAPLKWLCFIVNFLVFLIGVTCLALGVYLCVKDPRAIAEWADILLNPAVMLTIIGLAVCVVSLMGSVGALRDNITLLKTFALSVFFCYIVVVVSTFFLFILFYSDTTEGLSAHSILLYSIKKYHTNRNLADFVDYIQEQLECCGASSVSQGYRDWQLSEQFNCSSVNPYPEKCGVPFSCCKRSVVSEAAGSSNPLLPAMRSLECWQNAQTKRPQDLEADLHTRGCLQPLRMLFESHAVHVGAVVAAIIVPVCISVCLSNILAKQIDHQHYLLEREARRCERRRRRERHRFRDPFASCDKMERGLVPPLPPSNGNDKKNPAADEDSKESSTTCEWRMSASIPASTSANGVAPAVVTRHERGEGQPKKHRRRRTAVSSSPRRAAQAPPSLPLPRGVSVESALAHKHAREKKRRSTASQVTAEDRTHQWVLQQPDPVNHEPIA</sequence>
<reference evidence="7 8" key="1">
    <citation type="submission" date="2014-11" db="EMBL/GenBank/DDBJ databases">
        <title>Genetic blueprint of the zoonotic pathogen Toxocara canis.</title>
        <authorList>
            <person name="Zhu X.-Q."/>
            <person name="Korhonen P.K."/>
            <person name="Cai H."/>
            <person name="Young N.D."/>
            <person name="Nejsum P."/>
            <person name="von Samson-Himmelstjerna G."/>
            <person name="Boag P.R."/>
            <person name="Tan P."/>
            <person name="Li Q."/>
            <person name="Min J."/>
            <person name="Yang Y."/>
            <person name="Wang X."/>
            <person name="Fang X."/>
            <person name="Hall R.S."/>
            <person name="Hofmann A."/>
            <person name="Sternberg P.W."/>
            <person name="Jex A.R."/>
            <person name="Gasser R.B."/>
        </authorList>
    </citation>
    <scope>NUCLEOTIDE SEQUENCE [LARGE SCALE GENOMIC DNA]</scope>
    <source>
        <strain evidence="7">PN_DK_2014</strain>
    </source>
</reference>
<evidence type="ECO:0000256" key="6">
    <source>
        <dbReference type="SAM" id="Phobius"/>
    </source>
</evidence>
<dbReference type="PANTHER" id="PTHR19282:SF502">
    <property type="entry name" value="TETRASPANIN-14"/>
    <property type="match status" value="1"/>
</dbReference>
<comment type="caution">
    <text evidence="7">The sequence shown here is derived from an EMBL/GenBank/DDBJ whole genome shotgun (WGS) entry which is preliminary data.</text>
</comment>
<evidence type="ECO:0000313" key="7">
    <source>
        <dbReference type="EMBL" id="KHN84244.1"/>
    </source>
</evidence>
<dbReference type="PRINTS" id="PR00259">
    <property type="entry name" value="TMFOUR"/>
</dbReference>
<accession>A0A0B2VSL7</accession>
<dbReference type="PANTHER" id="PTHR19282">
    <property type="entry name" value="TETRASPANIN"/>
    <property type="match status" value="1"/>
</dbReference>
<dbReference type="GO" id="GO:0005886">
    <property type="term" value="C:plasma membrane"/>
    <property type="evidence" value="ECO:0007669"/>
    <property type="project" value="TreeGrafter"/>
</dbReference>
<dbReference type="Pfam" id="PF00335">
    <property type="entry name" value="Tetraspanin"/>
    <property type="match status" value="1"/>
</dbReference>
<dbReference type="EMBL" id="JPKZ01001028">
    <property type="protein sequence ID" value="KHN84244.1"/>
    <property type="molecule type" value="Genomic_DNA"/>
</dbReference>
<comment type="subcellular location">
    <subcellularLocation>
        <location evidence="1">Membrane</location>
        <topology evidence="1">Multi-pass membrane protein</topology>
    </subcellularLocation>
</comment>
<name>A0A0B2VSL7_TOXCA</name>
<keyword evidence="8" id="KW-1185">Reference proteome</keyword>
<evidence type="ECO:0000256" key="1">
    <source>
        <dbReference type="ARBA" id="ARBA00004141"/>
    </source>
</evidence>
<keyword evidence="3 6" id="KW-1133">Transmembrane helix</keyword>
<dbReference type="Gene3D" id="1.10.1450.10">
    <property type="entry name" value="Tetraspanin"/>
    <property type="match status" value="1"/>
</dbReference>
<feature type="transmembrane region" description="Helical" evidence="6">
    <location>
        <begin position="384"/>
        <end position="409"/>
    </location>
</feature>
<protein>
    <submittedName>
        <fullName evidence="7">Tetraspanin-33</fullName>
    </submittedName>
</protein>